<gene>
    <name evidence="5" type="ORF">SAMN02745119_02662</name>
</gene>
<dbReference type="AlphaFoldDB" id="A0A1T4R4P4"/>
<keyword evidence="6" id="KW-1185">Reference proteome</keyword>
<dbReference type="Pfam" id="PF03938">
    <property type="entry name" value="OmpH"/>
    <property type="match status" value="1"/>
</dbReference>
<dbReference type="GO" id="GO:0050821">
    <property type="term" value="P:protein stabilization"/>
    <property type="evidence" value="ECO:0007669"/>
    <property type="project" value="TreeGrafter"/>
</dbReference>
<organism evidence="5 6">
    <name type="scientific">Trichlorobacter thiogenes</name>
    <dbReference type="NCBI Taxonomy" id="115783"/>
    <lineage>
        <taxon>Bacteria</taxon>
        <taxon>Pseudomonadati</taxon>
        <taxon>Thermodesulfobacteriota</taxon>
        <taxon>Desulfuromonadia</taxon>
        <taxon>Geobacterales</taxon>
        <taxon>Geobacteraceae</taxon>
        <taxon>Trichlorobacter</taxon>
    </lineage>
</organism>
<dbReference type="OrthoDB" id="5432254at2"/>
<proteinExistence type="inferred from homology"/>
<dbReference type="SUPFAM" id="SSF111384">
    <property type="entry name" value="OmpH-like"/>
    <property type="match status" value="1"/>
</dbReference>
<dbReference type="GO" id="GO:0051082">
    <property type="term" value="F:unfolded protein binding"/>
    <property type="evidence" value="ECO:0007669"/>
    <property type="project" value="InterPro"/>
</dbReference>
<dbReference type="RefSeq" id="WP_078790906.1">
    <property type="nucleotide sequence ID" value="NZ_FUWR01000017.1"/>
</dbReference>
<evidence type="ECO:0000256" key="4">
    <source>
        <dbReference type="SAM" id="SignalP"/>
    </source>
</evidence>
<dbReference type="InterPro" id="IPR024930">
    <property type="entry name" value="Skp_dom_sf"/>
</dbReference>
<dbReference type="InterPro" id="IPR005632">
    <property type="entry name" value="Chaperone_Skp"/>
</dbReference>
<keyword evidence="3" id="KW-0175">Coiled coil</keyword>
<feature type="coiled-coil region" evidence="3">
    <location>
        <begin position="37"/>
        <end position="75"/>
    </location>
</feature>
<evidence type="ECO:0000256" key="3">
    <source>
        <dbReference type="SAM" id="Coils"/>
    </source>
</evidence>
<feature type="signal peptide" evidence="4">
    <location>
        <begin position="1"/>
        <end position="20"/>
    </location>
</feature>
<reference evidence="6" key="1">
    <citation type="submission" date="2017-02" db="EMBL/GenBank/DDBJ databases">
        <authorList>
            <person name="Varghese N."/>
            <person name="Submissions S."/>
        </authorList>
    </citation>
    <scope>NUCLEOTIDE SEQUENCE [LARGE SCALE GENOMIC DNA]</scope>
    <source>
        <strain evidence="6">ATCC BAA-34</strain>
    </source>
</reference>
<dbReference type="GO" id="GO:0005829">
    <property type="term" value="C:cytosol"/>
    <property type="evidence" value="ECO:0007669"/>
    <property type="project" value="TreeGrafter"/>
</dbReference>
<evidence type="ECO:0000313" key="6">
    <source>
        <dbReference type="Proteomes" id="UP000190102"/>
    </source>
</evidence>
<comment type="similarity">
    <text evidence="1">Belongs to the Skp family.</text>
</comment>
<dbReference type="EMBL" id="FUWR01000017">
    <property type="protein sequence ID" value="SKA10638.1"/>
    <property type="molecule type" value="Genomic_DNA"/>
</dbReference>
<accession>A0A1T4R4P4</accession>
<dbReference type="SMART" id="SM00935">
    <property type="entry name" value="OmpH"/>
    <property type="match status" value="1"/>
</dbReference>
<dbReference type="PANTHER" id="PTHR35089:SF1">
    <property type="entry name" value="CHAPERONE PROTEIN SKP"/>
    <property type="match status" value="1"/>
</dbReference>
<dbReference type="Gene3D" id="3.30.910.20">
    <property type="entry name" value="Skp domain"/>
    <property type="match status" value="1"/>
</dbReference>
<sequence length="172" mass="19513">MKRLVLMALMLAVMTGSAWAADIKLGYLDMQRTLNTSEAGKAAKAQLQEKLKKYQEQVNVKQEELQKLKTDLEKQGMALTEASRAAKEKDYQQKLKDFQRFTKDAEEDLQARDGEFTKKILETLEKIVQEYGKKHGYSMIFDARSAGMLYADPGVDLTEEILKALNAAQSKK</sequence>
<evidence type="ECO:0000256" key="2">
    <source>
        <dbReference type="ARBA" id="ARBA00022729"/>
    </source>
</evidence>
<protein>
    <submittedName>
        <fullName evidence="5">Periplasmic chaperone for outer membrane proteins Skp</fullName>
    </submittedName>
</protein>
<keyword evidence="2 4" id="KW-0732">Signal</keyword>
<dbReference type="PANTHER" id="PTHR35089">
    <property type="entry name" value="CHAPERONE PROTEIN SKP"/>
    <property type="match status" value="1"/>
</dbReference>
<dbReference type="STRING" id="115783.SAMN02745119_02662"/>
<evidence type="ECO:0000256" key="1">
    <source>
        <dbReference type="ARBA" id="ARBA00009091"/>
    </source>
</evidence>
<dbReference type="Proteomes" id="UP000190102">
    <property type="component" value="Unassembled WGS sequence"/>
</dbReference>
<evidence type="ECO:0000313" key="5">
    <source>
        <dbReference type="EMBL" id="SKA10638.1"/>
    </source>
</evidence>
<feature type="chain" id="PRO_5013182432" evidence="4">
    <location>
        <begin position="21"/>
        <end position="172"/>
    </location>
</feature>
<name>A0A1T4R4P4_9BACT</name>